<dbReference type="InterPro" id="IPR013325">
    <property type="entry name" value="RNA_pol_sigma_r2"/>
</dbReference>
<dbReference type="SUPFAM" id="SSF88946">
    <property type="entry name" value="Sigma2 domain of RNA polymerase sigma factors"/>
    <property type="match status" value="1"/>
</dbReference>
<dbReference type="NCBIfam" id="TIGR02937">
    <property type="entry name" value="sigma70-ECF"/>
    <property type="match status" value="1"/>
</dbReference>
<gene>
    <name evidence="8" type="ORF">AFM12_18375</name>
</gene>
<evidence type="ECO:0000256" key="4">
    <source>
        <dbReference type="ARBA" id="ARBA00023125"/>
    </source>
</evidence>
<accession>A0A0P7C0B9</accession>
<dbReference type="Gene3D" id="1.10.1740.10">
    <property type="match status" value="1"/>
</dbReference>
<evidence type="ECO:0000313" key="9">
    <source>
        <dbReference type="Proteomes" id="UP000050454"/>
    </source>
</evidence>
<feature type="domain" description="RNA polymerase sigma-70 region 2" evidence="6">
    <location>
        <begin position="34"/>
        <end position="92"/>
    </location>
</feature>
<dbReference type="InterPro" id="IPR013324">
    <property type="entry name" value="RNA_pol_sigma_r3/r4-like"/>
</dbReference>
<evidence type="ECO:0000259" key="6">
    <source>
        <dbReference type="Pfam" id="PF04542"/>
    </source>
</evidence>
<dbReference type="PANTHER" id="PTHR43133">
    <property type="entry name" value="RNA POLYMERASE ECF-TYPE SIGMA FACTO"/>
    <property type="match status" value="1"/>
</dbReference>
<dbReference type="Gene3D" id="1.10.10.10">
    <property type="entry name" value="Winged helix-like DNA-binding domain superfamily/Winged helix DNA-binding domain"/>
    <property type="match status" value="1"/>
</dbReference>
<name>A0A0P7C0B9_9BACT</name>
<dbReference type="InterPro" id="IPR039425">
    <property type="entry name" value="RNA_pol_sigma-70-like"/>
</dbReference>
<dbReference type="RefSeq" id="WP_055151558.1">
    <property type="nucleotide sequence ID" value="NZ_JXSZ01000015.1"/>
</dbReference>
<dbReference type="Proteomes" id="UP000050454">
    <property type="component" value="Unassembled WGS sequence"/>
</dbReference>
<dbReference type="OrthoDB" id="9784272at2"/>
<evidence type="ECO:0008006" key="10">
    <source>
        <dbReference type="Google" id="ProtNLM"/>
    </source>
</evidence>
<dbReference type="InterPro" id="IPR036388">
    <property type="entry name" value="WH-like_DNA-bd_sf"/>
</dbReference>
<evidence type="ECO:0000256" key="5">
    <source>
        <dbReference type="ARBA" id="ARBA00023163"/>
    </source>
</evidence>
<protein>
    <recommendedName>
        <fullName evidence="10">RNA polymerase sigma-70 factor</fullName>
    </recommendedName>
</protein>
<keyword evidence="5" id="KW-0804">Transcription</keyword>
<dbReference type="GO" id="GO:0016987">
    <property type="term" value="F:sigma factor activity"/>
    <property type="evidence" value="ECO:0007669"/>
    <property type="project" value="UniProtKB-KW"/>
</dbReference>
<dbReference type="GO" id="GO:0003677">
    <property type="term" value="F:DNA binding"/>
    <property type="evidence" value="ECO:0007669"/>
    <property type="project" value="UniProtKB-KW"/>
</dbReference>
<comment type="caution">
    <text evidence="8">The sequence shown here is derived from an EMBL/GenBank/DDBJ whole genome shotgun (WGS) entry which is preliminary data.</text>
</comment>
<keyword evidence="4" id="KW-0238">DNA-binding</keyword>
<keyword evidence="3" id="KW-0731">Sigma factor</keyword>
<dbReference type="InterPro" id="IPR007627">
    <property type="entry name" value="RNA_pol_sigma70_r2"/>
</dbReference>
<evidence type="ECO:0000256" key="3">
    <source>
        <dbReference type="ARBA" id="ARBA00023082"/>
    </source>
</evidence>
<keyword evidence="2" id="KW-0805">Transcription regulation</keyword>
<evidence type="ECO:0000256" key="1">
    <source>
        <dbReference type="ARBA" id="ARBA00010641"/>
    </source>
</evidence>
<dbReference type="GO" id="GO:0006352">
    <property type="term" value="P:DNA-templated transcription initiation"/>
    <property type="evidence" value="ECO:0007669"/>
    <property type="project" value="InterPro"/>
</dbReference>
<dbReference type="SUPFAM" id="SSF88659">
    <property type="entry name" value="Sigma3 and sigma4 domains of RNA polymerase sigma factors"/>
    <property type="match status" value="1"/>
</dbReference>
<evidence type="ECO:0000259" key="7">
    <source>
        <dbReference type="Pfam" id="PF04545"/>
    </source>
</evidence>
<evidence type="ECO:0000313" key="8">
    <source>
        <dbReference type="EMBL" id="KPM46736.1"/>
    </source>
</evidence>
<proteinExistence type="inferred from homology"/>
<organism evidence="8 9">
    <name type="scientific">Jiulongibacter sediminis</name>
    <dbReference type="NCBI Taxonomy" id="1605367"/>
    <lineage>
        <taxon>Bacteria</taxon>
        <taxon>Pseudomonadati</taxon>
        <taxon>Bacteroidota</taxon>
        <taxon>Cytophagia</taxon>
        <taxon>Cytophagales</taxon>
        <taxon>Leadbetterellaceae</taxon>
        <taxon>Jiulongibacter</taxon>
    </lineage>
</organism>
<dbReference type="Pfam" id="PF04542">
    <property type="entry name" value="Sigma70_r2"/>
    <property type="match status" value="1"/>
</dbReference>
<dbReference type="InterPro" id="IPR014284">
    <property type="entry name" value="RNA_pol_sigma-70_dom"/>
</dbReference>
<dbReference type="InterPro" id="IPR007630">
    <property type="entry name" value="RNA_pol_sigma70_r4"/>
</dbReference>
<dbReference type="Pfam" id="PF04545">
    <property type="entry name" value="Sigma70_r4"/>
    <property type="match status" value="1"/>
</dbReference>
<reference evidence="8 9" key="1">
    <citation type="submission" date="2015-07" db="EMBL/GenBank/DDBJ databases">
        <title>The draft genome sequence of Leadbetterella sp. JN14-9.</title>
        <authorList>
            <person name="Liu Y."/>
            <person name="Du J."/>
            <person name="Shao Z."/>
        </authorList>
    </citation>
    <scope>NUCLEOTIDE SEQUENCE [LARGE SCALE GENOMIC DNA]</scope>
    <source>
        <strain evidence="8 9">JN14-9</strain>
    </source>
</reference>
<dbReference type="PANTHER" id="PTHR43133:SF62">
    <property type="entry name" value="RNA POLYMERASE SIGMA FACTOR SIGZ"/>
    <property type="match status" value="1"/>
</dbReference>
<comment type="similarity">
    <text evidence="1">Belongs to the sigma-70 factor family. ECF subfamily.</text>
</comment>
<dbReference type="AlphaFoldDB" id="A0A0P7C0B9"/>
<feature type="domain" description="RNA polymerase sigma-70 region 4" evidence="7">
    <location>
        <begin position="128"/>
        <end position="175"/>
    </location>
</feature>
<dbReference type="STRING" id="1605367.AFM12_18375"/>
<evidence type="ECO:0000256" key="2">
    <source>
        <dbReference type="ARBA" id="ARBA00023015"/>
    </source>
</evidence>
<keyword evidence="9" id="KW-1185">Reference proteome</keyword>
<sequence>MTANVKTNEAILIQGLKARKSESFDYLLSNYSYSIKAIIAGYLKNEQDQEDLLQEVWLKIWKGIHKYNEHKAGLYCWMATIARNLCIDTLRKFKTRKVEGKRELETLENTSYFSTMQRDELIGVEELLGDMKEKELPVAKLFFFEGYTHNEISEELDIPVGTSKSRLRSGLNSIRRYTPELCLSRRA</sequence>
<dbReference type="EMBL" id="LGTQ01000015">
    <property type="protein sequence ID" value="KPM46736.1"/>
    <property type="molecule type" value="Genomic_DNA"/>
</dbReference>